<protein>
    <submittedName>
        <fullName evidence="5">Type I restriction enzyme, S subunit</fullName>
    </submittedName>
</protein>
<dbReference type="REBASE" id="217999">
    <property type="entry name" value="S.Par18437ORF124P"/>
</dbReference>
<dbReference type="PANTHER" id="PTHR30408:SF12">
    <property type="entry name" value="TYPE I RESTRICTION ENZYME MJAVIII SPECIFICITY SUBUNIT"/>
    <property type="match status" value="1"/>
</dbReference>
<dbReference type="EMBL" id="CP011027">
    <property type="protein sequence ID" value="ATC89074.1"/>
    <property type="molecule type" value="Genomic_DNA"/>
</dbReference>
<evidence type="ECO:0000256" key="3">
    <source>
        <dbReference type="ARBA" id="ARBA00023125"/>
    </source>
</evidence>
<dbReference type="RefSeq" id="WP_010554752.1">
    <property type="nucleotide sequence ID" value="NZ_CP011027.1"/>
</dbReference>
<dbReference type="InterPro" id="IPR044946">
    <property type="entry name" value="Restrct_endonuc_typeI_TRD_sf"/>
</dbReference>
<dbReference type="GO" id="GO:0003677">
    <property type="term" value="F:DNA binding"/>
    <property type="evidence" value="ECO:0007669"/>
    <property type="project" value="UniProtKB-KW"/>
</dbReference>
<dbReference type="InterPro" id="IPR052021">
    <property type="entry name" value="Type-I_RS_S_subunit"/>
</dbReference>
<feature type="domain" description="Type I restriction modification DNA specificity" evidence="4">
    <location>
        <begin position="247"/>
        <end position="396"/>
    </location>
</feature>
<dbReference type="CDD" id="cd17287">
    <property type="entry name" value="RMtype1_S_EcoN10ORF171P_TRD2-CR2_like"/>
    <property type="match status" value="1"/>
</dbReference>
<evidence type="ECO:0000256" key="2">
    <source>
        <dbReference type="ARBA" id="ARBA00022747"/>
    </source>
</evidence>
<proteinExistence type="inferred from homology"/>
<dbReference type="SUPFAM" id="SSF116734">
    <property type="entry name" value="DNA methylase specificity domain"/>
    <property type="match status" value="2"/>
</dbReference>
<dbReference type="OrthoDB" id="9798929at2"/>
<keyword evidence="5" id="KW-0614">Plasmid</keyword>
<evidence type="ECO:0000313" key="5">
    <source>
        <dbReference type="EMBL" id="ATC89074.1"/>
    </source>
</evidence>
<dbReference type="PANTHER" id="PTHR30408">
    <property type="entry name" value="TYPE-1 RESTRICTION ENZYME ECOKI SPECIFICITY PROTEIN"/>
    <property type="match status" value="1"/>
</dbReference>
<dbReference type="Pfam" id="PF01420">
    <property type="entry name" value="Methylase_S"/>
    <property type="match status" value="2"/>
</dbReference>
<name>A0A290SAC6_9GAMM</name>
<dbReference type="InterPro" id="IPR000055">
    <property type="entry name" value="Restrct_endonuc_typeI_TRD"/>
</dbReference>
<keyword evidence="3" id="KW-0238">DNA-binding</keyword>
<dbReference type="AlphaFoldDB" id="A0A290SAC6"/>
<keyword evidence="2" id="KW-0680">Restriction system</keyword>
<dbReference type="Gene3D" id="3.90.220.20">
    <property type="entry name" value="DNA methylase specificity domains"/>
    <property type="match status" value="2"/>
</dbReference>
<dbReference type="Gene3D" id="1.10.287.1120">
    <property type="entry name" value="Bipartite methylase S protein"/>
    <property type="match status" value="1"/>
</dbReference>
<evidence type="ECO:0000313" key="6">
    <source>
        <dbReference type="Proteomes" id="UP000016505"/>
    </source>
</evidence>
<dbReference type="KEGG" id="part:PARC_p0122"/>
<gene>
    <name evidence="5" type="primary">hsdS</name>
    <name evidence="5" type="ORF">PARC_p0122</name>
</gene>
<reference evidence="5 6" key="1">
    <citation type="journal article" date="2012" name="J. Bacteriol.">
        <title>Genome sequences of type strains of seven species of the marine bacterium Pseudoalteromonas.</title>
        <authorList>
            <person name="Xie B.B."/>
            <person name="Shu Y.L."/>
            <person name="Qin Q.L."/>
            <person name="Rong J.C."/>
            <person name="Zhang X.Y."/>
            <person name="Chen X.L."/>
            <person name="Shi M."/>
            <person name="He H.L."/>
            <person name="Zhou B.C."/>
            <person name="Zhang Y.Z."/>
        </authorList>
    </citation>
    <scope>NUCLEOTIDE SEQUENCE [LARGE SCALE GENOMIC DNA]</scope>
    <source>
        <strain evidence="5 6">A 37-1-2</strain>
        <plasmid evidence="5 6">unnamed</plasmid>
    </source>
</reference>
<organism evidence="5 6">
    <name type="scientific">Pseudoalteromonas arctica A 37-1-2</name>
    <dbReference type="NCBI Taxonomy" id="1117313"/>
    <lineage>
        <taxon>Bacteria</taxon>
        <taxon>Pseudomonadati</taxon>
        <taxon>Pseudomonadota</taxon>
        <taxon>Gammaproteobacteria</taxon>
        <taxon>Alteromonadales</taxon>
        <taxon>Pseudoalteromonadaceae</taxon>
        <taxon>Pseudoalteromonas</taxon>
    </lineage>
</organism>
<dbReference type="Proteomes" id="UP000016505">
    <property type="component" value="Plasmid unnamed"/>
</dbReference>
<comment type="similarity">
    <text evidence="1">Belongs to the type-I restriction system S methylase family.</text>
</comment>
<sequence>MIPALRFSKFKSEYLPKIIDEIAKVTSGGTPSRAKADYWNGHIPWVTTSQINFKDITAADEYITDLGLKKSSAKLFPKGTILLALYGQGITRGRVSVLEIEATTNQACAAIILESEDVNTRFTFYYLQSKYEDIRNLANDGGQKNLSGGLVKSLSVVLPSDVMEQAEVADFLTSVDNKISQLIEKHCLLKDYKKGVMQQIFSQQIRFKDDDGNTFPEWNTHELAMLSESGISNGVFNDPKKVGKGFRLINVKDMYKGDSIEYSELTLLDLEPKLFEKNKVKYGDIFFTRSSIVPTGIAFSNVNLSEKEDITFDGHLMKISPNKKLVDPLFLAYYLRSYAPRKALVSRGKQSTMTTIAQDDIKDIKLNIPALKEQQKIAQFLQSLDKKINAVNEQIEQTKLFKKGLLQQMFV</sequence>
<accession>A0A290SAC6</accession>
<evidence type="ECO:0000259" key="4">
    <source>
        <dbReference type="Pfam" id="PF01420"/>
    </source>
</evidence>
<dbReference type="CDD" id="cd17517">
    <property type="entry name" value="RMtype1_S_EcoKI_StySPI-TRD2-CR2_like"/>
    <property type="match status" value="1"/>
</dbReference>
<dbReference type="GO" id="GO:0009307">
    <property type="term" value="P:DNA restriction-modification system"/>
    <property type="evidence" value="ECO:0007669"/>
    <property type="project" value="UniProtKB-KW"/>
</dbReference>
<geneLocation type="plasmid" evidence="5">
    <name>unnamed</name>
</geneLocation>
<feature type="domain" description="Type I restriction modification DNA specificity" evidence="4">
    <location>
        <begin position="18"/>
        <end position="181"/>
    </location>
</feature>
<evidence type="ECO:0000256" key="1">
    <source>
        <dbReference type="ARBA" id="ARBA00010923"/>
    </source>
</evidence>